<dbReference type="Gene3D" id="3.30.70.100">
    <property type="match status" value="1"/>
</dbReference>
<dbReference type="GO" id="GO:0071949">
    <property type="term" value="F:FAD binding"/>
    <property type="evidence" value="ECO:0007669"/>
    <property type="project" value="InterPro"/>
</dbReference>
<keyword evidence="3" id="KW-1185">Reference proteome</keyword>
<dbReference type="GO" id="GO:0009882">
    <property type="term" value="F:blue light photoreceptor activity"/>
    <property type="evidence" value="ECO:0007669"/>
    <property type="project" value="InterPro"/>
</dbReference>
<dbReference type="SUPFAM" id="SSF54975">
    <property type="entry name" value="Acylphosphatase/BLUF domain-like"/>
    <property type="match status" value="1"/>
</dbReference>
<reference evidence="3" key="1">
    <citation type="submission" date="2018-08" db="EMBL/GenBank/DDBJ databases">
        <title>Thalassotalea euphylliae genome.</title>
        <authorList>
            <person name="Summers S."/>
            <person name="Rice S.A."/>
            <person name="Freckelton M.L."/>
            <person name="Nedved B.T."/>
            <person name="Hadfield M.G."/>
        </authorList>
    </citation>
    <scope>NUCLEOTIDE SEQUENCE [LARGE SCALE GENOMIC DNA]</scope>
    <source>
        <strain evidence="3">H3</strain>
    </source>
</reference>
<accession>A0A3E0U5L2</accession>
<dbReference type="AlphaFoldDB" id="A0A3E0U5L2"/>
<organism evidence="2 3">
    <name type="scientific">Thalassotalea euphylliae</name>
    <dbReference type="NCBI Taxonomy" id="1655234"/>
    <lineage>
        <taxon>Bacteria</taxon>
        <taxon>Pseudomonadati</taxon>
        <taxon>Pseudomonadota</taxon>
        <taxon>Gammaproteobacteria</taxon>
        <taxon>Alteromonadales</taxon>
        <taxon>Colwelliaceae</taxon>
        <taxon>Thalassotalea</taxon>
    </lineage>
</organism>
<dbReference type="InterPro" id="IPR036046">
    <property type="entry name" value="Acylphosphatase-like_dom_sf"/>
</dbReference>
<dbReference type="RefSeq" id="WP_116017264.1">
    <property type="nucleotide sequence ID" value="NZ_QUOT01000001.1"/>
</dbReference>
<dbReference type="PROSITE" id="PS50925">
    <property type="entry name" value="BLUF"/>
    <property type="match status" value="1"/>
</dbReference>
<dbReference type="SMART" id="SM01034">
    <property type="entry name" value="BLUF"/>
    <property type="match status" value="1"/>
</dbReference>
<evidence type="ECO:0000313" key="3">
    <source>
        <dbReference type="Proteomes" id="UP000256899"/>
    </source>
</evidence>
<evidence type="ECO:0000313" key="2">
    <source>
        <dbReference type="EMBL" id="REL32004.1"/>
    </source>
</evidence>
<sequence>MKAYFYISQPLVPVDSASLERLVASAEVKNAAYGITGFLCFKEVFIQYFEGEANEVDALFATIKADPRHQILNCLVFDNIDCRQFPNWRMKLISRDVLNHDRVEPFLFKQLARAKDKTSHLDKWRKQVWLAVQYIAAQSAHEVAFVETEK</sequence>
<evidence type="ECO:0000259" key="1">
    <source>
        <dbReference type="PROSITE" id="PS50925"/>
    </source>
</evidence>
<feature type="domain" description="BLUF" evidence="1">
    <location>
        <begin position="1"/>
        <end position="91"/>
    </location>
</feature>
<dbReference type="Pfam" id="PF04940">
    <property type="entry name" value="BLUF"/>
    <property type="match status" value="1"/>
</dbReference>
<gene>
    <name evidence="2" type="ORF">DXX94_15490</name>
</gene>
<proteinExistence type="predicted"/>
<name>A0A3E0U5L2_9GAMM</name>
<dbReference type="EMBL" id="QUOT01000001">
    <property type="protein sequence ID" value="REL32004.1"/>
    <property type="molecule type" value="Genomic_DNA"/>
</dbReference>
<protein>
    <submittedName>
        <fullName evidence="2">BLUF domain-containing protein</fullName>
    </submittedName>
</protein>
<dbReference type="Proteomes" id="UP000256899">
    <property type="component" value="Unassembled WGS sequence"/>
</dbReference>
<comment type="caution">
    <text evidence="2">The sequence shown here is derived from an EMBL/GenBank/DDBJ whole genome shotgun (WGS) entry which is preliminary data.</text>
</comment>
<dbReference type="InterPro" id="IPR007024">
    <property type="entry name" value="BLUF_domain"/>
</dbReference>